<dbReference type="PROSITE" id="PS51819">
    <property type="entry name" value="VOC"/>
    <property type="match status" value="1"/>
</dbReference>
<dbReference type="Proteomes" id="UP000479226">
    <property type="component" value="Unassembled WGS sequence"/>
</dbReference>
<gene>
    <name evidence="2" type="ORF">G6N77_15205</name>
</gene>
<evidence type="ECO:0000313" key="3">
    <source>
        <dbReference type="Proteomes" id="UP000479226"/>
    </source>
</evidence>
<comment type="caution">
    <text evidence="2">The sequence shown here is derived from an EMBL/GenBank/DDBJ whole genome shotgun (WGS) entry which is preliminary data.</text>
</comment>
<dbReference type="InterPro" id="IPR037523">
    <property type="entry name" value="VOC_core"/>
</dbReference>
<dbReference type="InterPro" id="IPR029068">
    <property type="entry name" value="Glyas_Bleomycin-R_OHBP_Dase"/>
</dbReference>
<dbReference type="CDD" id="cd06587">
    <property type="entry name" value="VOC"/>
    <property type="match status" value="1"/>
</dbReference>
<proteinExistence type="predicted"/>
<keyword evidence="3" id="KW-1185">Reference proteome</keyword>
<feature type="domain" description="VOC" evidence="1">
    <location>
        <begin position="2"/>
        <end position="115"/>
    </location>
</feature>
<dbReference type="Gene3D" id="3.10.180.10">
    <property type="entry name" value="2,3-Dihydroxybiphenyl 1,2-Dioxygenase, domain 1"/>
    <property type="match status" value="1"/>
</dbReference>
<organism evidence="2 3">
    <name type="scientific">Arthrobacter silviterrae</name>
    <dbReference type="NCBI Taxonomy" id="2026658"/>
    <lineage>
        <taxon>Bacteria</taxon>
        <taxon>Bacillati</taxon>
        <taxon>Actinomycetota</taxon>
        <taxon>Actinomycetes</taxon>
        <taxon>Micrococcales</taxon>
        <taxon>Micrococcaceae</taxon>
        <taxon>Arthrobacter</taxon>
    </lineage>
</organism>
<evidence type="ECO:0000259" key="1">
    <source>
        <dbReference type="PROSITE" id="PS51819"/>
    </source>
</evidence>
<accession>A0ABX0DCZ2</accession>
<dbReference type="SUPFAM" id="SSF54593">
    <property type="entry name" value="Glyoxalase/Bleomycin resistance protein/Dihydroxybiphenyl dioxygenase"/>
    <property type="match status" value="1"/>
</dbReference>
<dbReference type="EMBL" id="JAAKZI010000030">
    <property type="protein sequence ID" value="NGN84793.1"/>
    <property type="molecule type" value="Genomic_DNA"/>
</dbReference>
<sequence length="223" mass="24077">MKILNVTLTARDPATAARFYRDTLGLPVTSTLAGVEVIIGHSRLTLTAGDRYDGAHHLAFGIPPEEFELAHQWLARRVPLIKAGGSEVIAGSEEWGSRSLYFPGPEGIILEFIARNADAGTAPTAGDNPHMLSISEVGMGVENVLDAAATLSRELGIPHYYDLSTTFASMGSHDGLLILVDQDRTWYPTKTSTPARGPLMVHIEAPARNSRTNLNQWTTITSS</sequence>
<protein>
    <submittedName>
        <fullName evidence="2">VOC family protein</fullName>
    </submittedName>
</protein>
<evidence type="ECO:0000313" key="2">
    <source>
        <dbReference type="EMBL" id="NGN84793.1"/>
    </source>
</evidence>
<dbReference type="RefSeq" id="WP_165183021.1">
    <property type="nucleotide sequence ID" value="NZ_JAAKZI010000030.1"/>
</dbReference>
<reference evidence="2 3" key="1">
    <citation type="submission" date="2020-02" db="EMBL/GenBank/DDBJ databases">
        <title>Genome sequence of the type strain DSM 27180 of Arthrobacter silviterrae.</title>
        <authorList>
            <person name="Gao J."/>
            <person name="Sun J."/>
        </authorList>
    </citation>
    <scope>NUCLEOTIDE SEQUENCE [LARGE SCALE GENOMIC DNA]</scope>
    <source>
        <strain evidence="2 3">DSM 27180</strain>
    </source>
</reference>
<name>A0ABX0DCZ2_9MICC</name>